<name>A0A2W5SEK2_ANCNO</name>
<dbReference type="AlphaFoldDB" id="A0A2W5SEK2"/>
<organism evidence="2 3">
    <name type="scientific">Ancylobacter novellus</name>
    <name type="common">Thiobacillus novellus</name>
    <dbReference type="NCBI Taxonomy" id="921"/>
    <lineage>
        <taxon>Bacteria</taxon>
        <taxon>Pseudomonadati</taxon>
        <taxon>Pseudomonadota</taxon>
        <taxon>Alphaproteobacteria</taxon>
        <taxon>Hyphomicrobiales</taxon>
        <taxon>Xanthobacteraceae</taxon>
        <taxon>Ancylobacter</taxon>
    </lineage>
</organism>
<evidence type="ECO:0000313" key="2">
    <source>
        <dbReference type="EMBL" id="PZQ81247.1"/>
    </source>
</evidence>
<accession>A0A2W5SEK2</accession>
<feature type="chain" id="PRO_5016180537" description="DUF2946 domain-containing protein" evidence="1">
    <location>
        <begin position="37"/>
        <end position="127"/>
    </location>
</feature>
<evidence type="ECO:0008006" key="4">
    <source>
        <dbReference type="Google" id="ProtNLM"/>
    </source>
</evidence>
<dbReference type="EMBL" id="QFQD01000049">
    <property type="protein sequence ID" value="PZQ81247.1"/>
    <property type="molecule type" value="Genomic_DNA"/>
</dbReference>
<proteinExistence type="predicted"/>
<dbReference type="Proteomes" id="UP000248887">
    <property type="component" value="Unassembled WGS sequence"/>
</dbReference>
<evidence type="ECO:0000313" key="3">
    <source>
        <dbReference type="Proteomes" id="UP000248887"/>
    </source>
</evidence>
<evidence type="ECO:0000256" key="1">
    <source>
        <dbReference type="SAM" id="SignalP"/>
    </source>
</evidence>
<gene>
    <name evidence="2" type="ORF">DI549_14645</name>
</gene>
<reference evidence="2 3" key="1">
    <citation type="submission" date="2017-08" db="EMBL/GenBank/DDBJ databases">
        <title>Infants hospitalized years apart are colonized by the same room-sourced microbial strains.</title>
        <authorList>
            <person name="Brooks B."/>
            <person name="Olm M.R."/>
            <person name="Firek B.A."/>
            <person name="Baker R."/>
            <person name="Thomas B.C."/>
            <person name="Morowitz M.J."/>
            <person name="Banfield J.F."/>
        </authorList>
    </citation>
    <scope>NUCLEOTIDE SEQUENCE [LARGE SCALE GENOMIC DNA]</scope>
    <source>
        <strain evidence="2">S2_005_001_R2_27</strain>
    </source>
</reference>
<feature type="signal peptide" evidence="1">
    <location>
        <begin position="1"/>
        <end position="36"/>
    </location>
</feature>
<keyword evidence="1" id="KW-0732">Signal</keyword>
<protein>
    <recommendedName>
        <fullName evidence="4">DUF2946 domain-containing protein</fullName>
    </recommendedName>
</protein>
<sequence>MTHTRNTLRRMAMALAVAYLVVLQALLGGVSSGAHAGSLVSVDGFGQILCRGAQADTTSPGDPAHHTPDCCTTGCQTSVGAALPPSAGTALALPEAIAHARPLLPRAALVAASDERTPRHTRAPPLA</sequence>
<comment type="caution">
    <text evidence="2">The sequence shown here is derived from an EMBL/GenBank/DDBJ whole genome shotgun (WGS) entry which is preliminary data.</text>
</comment>